<sequence precursor="true">MQRDHVARARVLALGALIAVLGVRTAPAAQLTVTVQNSQPQGGFGISPVWLGVHDGTYRTFTPGETVSPGLQTLAELGSPAGLAAAFAGHGSQAVAGSAPMGPGGSATTLLDVADPTTERYLSFAAMVVPSNDFFFGNSDPLGYRLFDASGHFTGPLTIKIYGTDVWDAGSEVNNINFGAAFIVGDDATDHVAENGVITSVFGGGTDFSSYLNSIDGKATPYGYDISHLISPGDLIATITINAVPEPASLGMLAAGFAAVGFAAVRRARRG</sequence>
<feature type="domain" description="Spondin" evidence="3">
    <location>
        <begin position="52"/>
        <end position="171"/>
    </location>
</feature>
<feature type="chain" id="PRO_5022853391" evidence="2">
    <location>
        <begin position="29"/>
        <end position="271"/>
    </location>
</feature>
<feature type="signal peptide" evidence="2">
    <location>
        <begin position="1"/>
        <end position="28"/>
    </location>
</feature>
<accession>A0A5B9W407</accession>
<keyword evidence="6" id="KW-1185">Reference proteome</keyword>
<feature type="transmembrane region" description="Helical" evidence="1">
    <location>
        <begin position="248"/>
        <end position="265"/>
    </location>
</feature>
<dbReference type="AlphaFoldDB" id="A0A5B9W407"/>
<dbReference type="InterPro" id="IPR013424">
    <property type="entry name" value="Ice-binding_C"/>
</dbReference>
<keyword evidence="2" id="KW-0732">Signal</keyword>
<dbReference type="InterPro" id="IPR009465">
    <property type="entry name" value="Spondin_N"/>
</dbReference>
<dbReference type="RefSeq" id="WP_148598812.1">
    <property type="nucleotide sequence ID" value="NZ_CP042997.1"/>
</dbReference>
<keyword evidence="1" id="KW-1133">Transmembrane helix</keyword>
<proteinExistence type="predicted"/>
<evidence type="ECO:0000259" key="4">
    <source>
        <dbReference type="Pfam" id="PF07589"/>
    </source>
</evidence>
<dbReference type="Pfam" id="PF06468">
    <property type="entry name" value="Spond_N"/>
    <property type="match status" value="1"/>
</dbReference>
<keyword evidence="1" id="KW-0812">Transmembrane</keyword>
<dbReference type="OrthoDB" id="264824at2"/>
<evidence type="ECO:0000256" key="1">
    <source>
        <dbReference type="SAM" id="Phobius"/>
    </source>
</evidence>
<dbReference type="NCBIfam" id="TIGR02595">
    <property type="entry name" value="PEP_CTERM"/>
    <property type="match status" value="1"/>
</dbReference>
<feature type="domain" description="Ice-binding protein C-terminal" evidence="4">
    <location>
        <begin position="243"/>
        <end position="267"/>
    </location>
</feature>
<dbReference type="KEGG" id="agv:OJF2_38940"/>
<dbReference type="EMBL" id="CP042997">
    <property type="protein sequence ID" value="QEH35343.1"/>
    <property type="molecule type" value="Genomic_DNA"/>
</dbReference>
<gene>
    <name evidence="5" type="ORF">OJF2_38940</name>
</gene>
<evidence type="ECO:0000259" key="3">
    <source>
        <dbReference type="Pfam" id="PF06468"/>
    </source>
</evidence>
<dbReference type="Gene3D" id="2.60.40.2130">
    <property type="entry name" value="F-spondin domain"/>
    <property type="match status" value="1"/>
</dbReference>
<organism evidence="5 6">
    <name type="scientific">Aquisphaera giovannonii</name>
    <dbReference type="NCBI Taxonomy" id="406548"/>
    <lineage>
        <taxon>Bacteria</taxon>
        <taxon>Pseudomonadati</taxon>
        <taxon>Planctomycetota</taxon>
        <taxon>Planctomycetia</taxon>
        <taxon>Isosphaerales</taxon>
        <taxon>Isosphaeraceae</taxon>
        <taxon>Aquisphaera</taxon>
    </lineage>
</organism>
<protein>
    <submittedName>
        <fullName evidence="5">Spondin_N</fullName>
    </submittedName>
</protein>
<keyword evidence="1" id="KW-0472">Membrane</keyword>
<reference evidence="5 6" key="1">
    <citation type="submission" date="2019-08" db="EMBL/GenBank/DDBJ databases">
        <title>Deep-cultivation of Planctomycetes and their phenomic and genomic characterization uncovers novel biology.</title>
        <authorList>
            <person name="Wiegand S."/>
            <person name="Jogler M."/>
            <person name="Boedeker C."/>
            <person name="Pinto D."/>
            <person name="Vollmers J."/>
            <person name="Rivas-Marin E."/>
            <person name="Kohn T."/>
            <person name="Peeters S.H."/>
            <person name="Heuer A."/>
            <person name="Rast P."/>
            <person name="Oberbeckmann S."/>
            <person name="Bunk B."/>
            <person name="Jeske O."/>
            <person name="Meyerdierks A."/>
            <person name="Storesund J.E."/>
            <person name="Kallscheuer N."/>
            <person name="Luecker S."/>
            <person name="Lage O.M."/>
            <person name="Pohl T."/>
            <person name="Merkel B.J."/>
            <person name="Hornburger P."/>
            <person name="Mueller R.-W."/>
            <person name="Bruemmer F."/>
            <person name="Labrenz M."/>
            <person name="Spormann A.M."/>
            <person name="Op den Camp H."/>
            <person name="Overmann J."/>
            <person name="Amann R."/>
            <person name="Jetten M.S.M."/>
            <person name="Mascher T."/>
            <person name="Medema M.H."/>
            <person name="Devos D.P."/>
            <person name="Kaster A.-K."/>
            <person name="Ovreas L."/>
            <person name="Rohde M."/>
            <person name="Galperin M.Y."/>
            <person name="Jogler C."/>
        </authorList>
    </citation>
    <scope>NUCLEOTIDE SEQUENCE [LARGE SCALE GENOMIC DNA]</scope>
    <source>
        <strain evidence="5 6">OJF2</strain>
    </source>
</reference>
<dbReference type="Pfam" id="PF07589">
    <property type="entry name" value="PEP-CTERM"/>
    <property type="match status" value="1"/>
</dbReference>
<evidence type="ECO:0000313" key="6">
    <source>
        <dbReference type="Proteomes" id="UP000324233"/>
    </source>
</evidence>
<dbReference type="InterPro" id="IPR038678">
    <property type="entry name" value="Spondin_N_sf"/>
</dbReference>
<dbReference type="NCBIfam" id="NF038123">
    <property type="entry name" value="NF038123_dom"/>
    <property type="match status" value="1"/>
</dbReference>
<dbReference type="Proteomes" id="UP000324233">
    <property type="component" value="Chromosome"/>
</dbReference>
<evidence type="ECO:0000313" key="5">
    <source>
        <dbReference type="EMBL" id="QEH35343.1"/>
    </source>
</evidence>
<name>A0A5B9W407_9BACT</name>
<evidence type="ECO:0000256" key="2">
    <source>
        <dbReference type="SAM" id="SignalP"/>
    </source>
</evidence>